<organism evidence="2 3">
    <name type="scientific">Roseomonas gilardii</name>
    <dbReference type="NCBI Taxonomy" id="257708"/>
    <lineage>
        <taxon>Bacteria</taxon>
        <taxon>Pseudomonadati</taxon>
        <taxon>Pseudomonadota</taxon>
        <taxon>Alphaproteobacteria</taxon>
        <taxon>Acetobacterales</taxon>
        <taxon>Roseomonadaceae</taxon>
        <taxon>Roseomonas</taxon>
    </lineage>
</organism>
<dbReference type="InterPro" id="IPR007172">
    <property type="entry name" value="DUF374"/>
</dbReference>
<accession>A0A1L7AGX3</accession>
<protein>
    <recommendedName>
        <fullName evidence="1">DUF374 domain-containing protein</fullName>
    </recommendedName>
</protein>
<dbReference type="Proteomes" id="UP000185494">
    <property type="component" value="Chromosome 1"/>
</dbReference>
<gene>
    <name evidence="2" type="ORF">RGI145_13895</name>
</gene>
<dbReference type="Pfam" id="PF04028">
    <property type="entry name" value="DUF374"/>
    <property type="match status" value="1"/>
</dbReference>
<evidence type="ECO:0000259" key="1">
    <source>
        <dbReference type="Pfam" id="PF04028"/>
    </source>
</evidence>
<dbReference type="AlphaFoldDB" id="A0A1L7AGX3"/>
<sequence>MGRRWKRPWRRLGKALLRSRAVTWLPSCYLTLCQRTIRWELRGTEHLRELTDREQGFVLAFWHECLPLMPLAWSAFWQSAQAGVPRKQGLVLVSRSRDGGMIGRMLQRFGLCAVAGSSSRGGTVAARRLLDGLRQGSIAVVVPDGPRGPRRRVSEGAVRLAAMAGVPVVPCAAHALPMHRIGTWDRMLIPLPFARGVAVAGRPILPDGGTAAFHAAVLQDALDMAADRAAEAVCA</sequence>
<proteinExistence type="predicted"/>
<evidence type="ECO:0000313" key="3">
    <source>
        <dbReference type="Proteomes" id="UP000185494"/>
    </source>
</evidence>
<feature type="domain" description="DUF374" evidence="1">
    <location>
        <begin position="87"/>
        <end position="150"/>
    </location>
</feature>
<dbReference type="eggNOG" id="COG2121">
    <property type="taxonomic scope" value="Bacteria"/>
</dbReference>
<dbReference type="STRING" id="257708.RGI145_13895"/>
<evidence type="ECO:0000313" key="2">
    <source>
        <dbReference type="EMBL" id="APT58046.1"/>
    </source>
</evidence>
<dbReference type="KEGG" id="rgi:RGI145_13895"/>
<dbReference type="SUPFAM" id="SSF69593">
    <property type="entry name" value="Glycerol-3-phosphate (1)-acyltransferase"/>
    <property type="match status" value="1"/>
</dbReference>
<dbReference type="EMBL" id="CP015583">
    <property type="protein sequence ID" value="APT58046.1"/>
    <property type="molecule type" value="Genomic_DNA"/>
</dbReference>
<name>A0A1L7AGX3_9PROT</name>
<reference evidence="2 3" key="1">
    <citation type="submission" date="2016-05" db="EMBL/GenBank/DDBJ databases">
        <title>Complete Genome and Methylome Analysis of Psychrotrophic Bacterial Isolates from Antarctic Lake Untersee.</title>
        <authorList>
            <person name="Fomenkov A."/>
            <person name="Akimov V.N."/>
            <person name="Vasilyeva L.V."/>
            <person name="Andersen D."/>
            <person name="Vincze T."/>
            <person name="Roberts R.J."/>
        </authorList>
    </citation>
    <scope>NUCLEOTIDE SEQUENCE [LARGE SCALE GENOMIC DNA]</scope>
    <source>
        <strain evidence="2 3">U14-5</strain>
    </source>
</reference>
<dbReference type="CDD" id="cd07983">
    <property type="entry name" value="LPLAT_DUF374-like"/>
    <property type="match status" value="1"/>
</dbReference>